<accession>A0AAE1D101</accession>
<reference evidence="1" key="1">
    <citation type="journal article" date="2023" name="G3 (Bethesda)">
        <title>A reference genome for the long-term kleptoplast-retaining sea slug Elysia crispata morphotype clarki.</title>
        <authorList>
            <person name="Eastman K.E."/>
            <person name="Pendleton A.L."/>
            <person name="Shaikh M.A."/>
            <person name="Suttiyut T."/>
            <person name="Ogas R."/>
            <person name="Tomko P."/>
            <person name="Gavelis G."/>
            <person name="Widhalm J.R."/>
            <person name="Wisecaver J.H."/>
        </authorList>
    </citation>
    <scope>NUCLEOTIDE SEQUENCE</scope>
    <source>
        <strain evidence="1">ECLA1</strain>
    </source>
</reference>
<evidence type="ECO:0000313" key="2">
    <source>
        <dbReference type="Proteomes" id="UP001283361"/>
    </source>
</evidence>
<dbReference type="Proteomes" id="UP001283361">
    <property type="component" value="Unassembled WGS sequence"/>
</dbReference>
<keyword evidence="2" id="KW-1185">Reference proteome</keyword>
<gene>
    <name evidence="1" type="ORF">RRG08_020647</name>
</gene>
<dbReference type="EMBL" id="JAWDGP010005869">
    <property type="protein sequence ID" value="KAK3750573.1"/>
    <property type="molecule type" value="Genomic_DNA"/>
</dbReference>
<protein>
    <submittedName>
        <fullName evidence="1">Uncharacterized protein</fullName>
    </submittedName>
</protein>
<dbReference type="Gene3D" id="3.30.830.10">
    <property type="entry name" value="Metalloenzyme, LuxS/M16 peptidase-like"/>
    <property type="match status" value="1"/>
</dbReference>
<proteinExistence type="predicted"/>
<evidence type="ECO:0000313" key="1">
    <source>
        <dbReference type="EMBL" id="KAK3750573.1"/>
    </source>
</evidence>
<sequence length="130" mass="14367">MLIHDKTGAQNLHMARDDENNYIQVGRHKGFISQNLLTADILGELCDSVFSCCEIHTHKGLCSPVSPGSRGQALFVHDFPDNIRQANRGQLFNLNAEDLRHVADLVTFCTNLMDSANVPHILEHTALCGS</sequence>
<organism evidence="1 2">
    <name type="scientific">Elysia crispata</name>
    <name type="common">lettuce slug</name>
    <dbReference type="NCBI Taxonomy" id="231223"/>
    <lineage>
        <taxon>Eukaryota</taxon>
        <taxon>Metazoa</taxon>
        <taxon>Spiralia</taxon>
        <taxon>Lophotrochozoa</taxon>
        <taxon>Mollusca</taxon>
        <taxon>Gastropoda</taxon>
        <taxon>Heterobranchia</taxon>
        <taxon>Euthyneura</taxon>
        <taxon>Panpulmonata</taxon>
        <taxon>Sacoglossa</taxon>
        <taxon>Placobranchoidea</taxon>
        <taxon>Plakobranchidae</taxon>
        <taxon>Elysia</taxon>
    </lineage>
</organism>
<comment type="caution">
    <text evidence="1">The sequence shown here is derived from an EMBL/GenBank/DDBJ whole genome shotgun (WGS) entry which is preliminary data.</text>
</comment>
<dbReference type="AlphaFoldDB" id="A0AAE1D101"/>
<name>A0AAE1D101_9GAST</name>